<evidence type="ECO:0000256" key="1">
    <source>
        <dbReference type="SAM" id="Phobius"/>
    </source>
</evidence>
<sequence length="253" mass="27104">MGPALGAAAKHLGASAVVAAVVAWLVFGLWYPAPYAALAGGFALFGLVVMVDAVCGPLMTLVVFDRRKPCSELARDIGIIVTLQFAALAYGLYSLAAARPIFLSYEGNRFRVVSMSDVDVDKWPETRPEFRSPGYGGPRMVGAKLTEATDPNFPQSVTASLQGLHPSFRPDRWVPYESQKTTLQAELKPMATLKAKHPQAAASIDATLTLKGLTDDSAGYLPLDAEKASPADWVVIVERASGQPRAFLPLDGW</sequence>
<dbReference type="EMBL" id="CP136921">
    <property type="protein sequence ID" value="WOO34203.1"/>
    <property type="molecule type" value="Genomic_DNA"/>
</dbReference>
<feature type="transmembrane region" description="Helical" evidence="1">
    <location>
        <begin position="76"/>
        <end position="96"/>
    </location>
</feature>
<keyword evidence="1" id="KW-0812">Transmembrane</keyword>
<dbReference type="NCBIfam" id="NF041437">
    <property type="entry name" value="TfpZ"/>
    <property type="match status" value="1"/>
</dbReference>
<evidence type="ECO:0000313" key="3">
    <source>
        <dbReference type="Proteomes" id="UP001303211"/>
    </source>
</evidence>
<evidence type="ECO:0000313" key="2">
    <source>
        <dbReference type="EMBL" id="WOO34203.1"/>
    </source>
</evidence>
<organism evidence="2 3">
    <name type="scientific">Diaphorobacter limosus</name>
    <dbReference type="NCBI Taxonomy" id="3036128"/>
    <lineage>
        <taxon>Bacteria</taxon>
        <taxon>Pseudomonadati</taxon>
        <taxon>Pseudomonadota</taxon>
        <taxon>Betaproteobacteria</taxon>
        <taxon>Burkholderiales</taxon>
        <taxon>Comamonadaceae</taxon>
        <taxon>Diaphorobacter</taxon>
    </lineage>
</organism>
<keyword evidence="1" id="KW-1133">Transmembrane helix</keyword>
<protein>
    <submittedName>
        <fullName evidence="2">TfpX/TfpZ family type IV pilin accessory protein</fullName>
    </submittedName>
</protein>
<accession>A0ABZ0JAZ4</accession>
<name>A0ABZ0JAZ4_9BURK</name>
<feature type="transmembrane region" description="Helical" evidence="1">
    <location>
        <begin position="37"/>
        <end position="64"/>
    </location>
</feature>
<gene>
    <name evidence="2" type="primary">tfpZ</name>
    <name evidence="2" type="ORF">P4826_09155</name>
</gene>
<proteinExistence type="predicted"/>
<reference evidence="2 3" key="1">
    <citation type="submission" date="2023-03" db="EMBL/GenBank/DDBJ databases">
        <title>Diaphorobacter basophil sp. nov., isolated from a sewage-treatment plant.</title>
        <authorList>
            <person name="Yang K."/>
        </authorList>
    </citation>
    <scope>NUCLEOTIDE SEQUENCE [LARGE SCALE GENOMIC DNA]</scope>
    <source>
        <strain evidence="2 3">Y-1</strain>
    </source>
</reference>
<keyword evidence="3" id="KW-1185">Reference proteome</keyword>
<dbReference type="InterPro" id="IPR047814">
    <property type="entry name" value="TfpX/TfpZ-like"/>
</dbReference>
<dbReference type="RefSeq" id="WP_317703529.1">
    <property type="nucleotide sequence ID" value="NZ_CP136921.1"/>
</dbReference>
<keyword evidence="1" id="KW-0472">Membrane</keyword>
<dbReference type="Proteomes" id="UP001303211">
    <property type="component" value="Chromosome"/>
</dbReference>
<feature type="transmembrane region" description="Helical" evidence="1">
    <location>
        <begin position="12"/>
        <end position="31"/>
    </location>
</feature>